<sequence>MSDGRGGADDTARLYDAWQELGRAQRRLDAALDRLRDLGADAAHEAAVASIVPRVSRTDAERRLTSGLVTADDLPPTRRARRPATSSPQRSWPPPGSRRTRRPRWRPPSTAPCASRTAGSPTRSSGCAC</sequence>
<gene>
    <name evidence="2" type="ORF">ID875_00570</name>
</gene>
<comment type="caution">
    <text evidence="2">The sequence shown here is derived from an EMBL/GenBank/DDBJ whole genome shotgun (WGS) entry which is preliminary data.</text>
</comment>
<organism evidence="2">
    <name type="scientific">Streptomyces globisporus</name>
    <dbReference type="NCBI Taxonomy" id="1908"/>
    <lineage>
        <taxon>Bacteria</taxon>
        <taxon>Bacillati</taxon>
        <taxon>Actinomycetota</taxon>
        <taxon>Actinomycetes</taxon>
        <taxon>Kitasatosporales</taxon>
        <taxon>Streptomycetaceae</taxon>
        <taxon>Streptomyces</taxon>
    </lineage>
</organism>
<dbReference type="AlphaFoldDB" id="A0A927GLW8"/>
<name>A0A927GLW8_STRGL</name>
<dbReference type="EMBL" id="JACWUS010000001">
    <property type="protein sequence ID" value="MBD2827327.1"/>
    <property type="molecule type" value="Genomic_DNA"/>
</dbReference>
<feature type="compositionally biased region" description="Polar residues" evidence="1">
    <location>
        <begin position="117"/>
        <end position="129"/>
    </location>
</feature>
<reference evidence="2" key="1">
    <citation type="journal article" date="2020" name="PLoS ONE">
        <title>Isolation and characterization of Streptomyces bacteriophages and Streptomyces strains encoding biosynthetic arsenals: Streptomyces strains and phages for antibiotic discovery.</title>
        <authorList>
            <person name="Montano E.T."/>
            <person name="Nideffer J.F."/>
            <person name="Brumage L."/>
            <person name="Erb M."/>
            <person name="Derman A.I."/>
            <person name="Davis J.P."/>
            <person name="Estrada E."/>
            <person name="Fu S."/>
            <person name="Le D."/>
            <person name="Vuppala A."/>
            <person name="Tran C."/>
            <person name="Luterstein E."/>
            <person name="Lakkaraju S."/>
            <person name="Panchagnula S."/>
            <person name="Ren C."/>
            <person name="Doan J."/>
            <person name="Tran S."/>
            <person name="Soriano J."/>
            <person name="Fujita Y."/>
            <person name="Gutala P."/>
            <person name="Fujii Q."/>
            <person name="Lee M."/>
            <person name="Bui A."/>
            <person name="Villarreal C."/>
            <person name="Shing S.R."/>
            <person name="Kim S."/>
            <person name="Freeman D."/>
            <person name="Racha V."/>
            <person name="Ho A."/>
            <person name="Kumar P."/>
            <person name="Falah K."/>
            <person name="Dawson T."/>
            <person name="Enustun E."/>
            <person name="Prichard A."/>
            <person name="Gomez A."/>
            <person name="Khanna K."/>
            <person name="Trigg S."/>
            <person name="Fernandez L."/>
            <person name="Pogliano K."/>
            <person name="Pogliano J."/>
        </authorList>
    </citation>
    <scope>NUCLEOTIDE SEQUENCE</scope>
    <source>
        <strain evidence="2">QF2</strain>
    </source>
</reference>
<evidence type="ECO:0000256" key="1">
    <source>
        <dbReference type="SAM" id="MobiDB-lite"/>
    </source>
</evidence>
<feature type="region of interest" description="Disordered" evidence="1">
    <location>
        <begin position="61"/>
        <end position="129"/>
    </location>
</feature>
<proteinExistence type="predicted"/>
<protein>
    <submittedName>
        <fullName evidence="2">Uncharacterized protein</fullName>
    </submittedName>
</protein>
<evidence type="ECO:0000313" key="2">
    <source>
        <dbReference type="EMBL" id="MBD2827327.1"/>
    </source>
</evidence>
<accession>A0A927GLW8</accession>